<dbReference type="InterPro" id="IPR000182">
    <property type="entry name" value="GNAT_dom"/>
</dbReference>
<dbReference type="Pfam" id="PF00583">
    <property type="entry name" value="Acetyltransf_1"/>
    <property type="match status" value="1"/>
</dbReference>
<evidence type="ECO:0000259" key="1">
    <source>
        <dbReference type="PROSITE" id="PS51186"/>
    </source>
</evidence>
<name>A0ABQ1VTG8_9BACL</name>
<dbReference type="Proteomes" id="UP000608420">
    <property type="component" value="Unassembled WGS sequence"/>
</dbReference>
<dbReference type="SUPFAM" id="SSF55729">
    <property type="entry name" value="Acyl-CoA N-acyltransferases (Nat)"/>
    <property type="match status" value="1"/>
</dbReference>
<feature type="domain" description="N-acetyltransferase" evidence="1">
    <location>
        <begin position="3"/>
        <end position="163"/>
    </location>
</feature>
<reference evidence="3" key="1">
    <citation type="journal article" date="2019" name="Int. J. Syst. Evol. Microbiol.">
        <title>The Global Catalogue of Microorganisms (GCM) 10K type strain sequencing project: providing services to taxonomists for standard genome sequencing and annotation.</title>
        <authorList>
            <consortium name="The Broad Institute Genomics Platform"/>
            <consortium name="The Broad Institute Genome Sequencing Center for Infectious Disease"/>
            <person name="Wu L."/>
            <person name="Ma J."/>
        </authorList>
    </citation>
    <scope>NUCLEOTIDE SEQUENCE [LARGE SCALE GENOMIC DNA]</scope>
    <source>
        <strain evidence="3">CGMCC 1.15420</strain>
    </source>
</reference>
<protein>
    <submittedName>
        <fullName evidence="2">N-acetyltransferase</fullName>
    </submittedName>
</protein>
<proteinExistence type="predicted"/>
<dbReference type="PROSITE" id="PS51186">
    <property type="entry name" value="GNAT"/>
    <property type="match status" value="1"/>
</dbReference>
<keyword evidence="3" id="KW-1185">Reference proteome</keyword>
<dbReference type="EMBL" id="BMIW01000008">
    <property type="protein sequence ID" value="GGF95082.1"/>
    <property type="molecule type" value="Genomic_DNA"/>
</dbReference>
<accession>A0ABQ1VTG8</accession>
<dbReference type="Gene3D" id="3.40.630.30">
    <property type="match status" value="1"/>
</dbReference>
<evidence type="ECO:0000313" key="3">
    <source>
        <dbReference type="Proteomes" id="UP000608420"/>
    </source>
</evidence>
<dbReference type="InterPro" id="IPR016181">
    <property type="entry name" value="Acyl_CoA_acyltransferase"/>
</dbReference>
<sequence>MRYSFNKITREAAIVISKWEYPPPYNFYNMDPSEEGLADLLNGDYYSATDEAGNIAGFFCHGLSARVSGGYRAGFYEDRERLDIGLAMKPSLTGQGLGRTFVQEGMSYLQQQLGRTRFRLVVATFNERAKRVYEENGFTPIGTVLSAVNGEDVEFLCMVADRDNRDNR</sequence>
<comment type="caution">
    <text evidence="2">The sequence shown here is derived from an EMBL/GenBank/DDBJ whole genome shotgun (WGS) entry which is preliminary data.</text>
</comment>
<dbReference type="RefSeq" id="WP_120462041.1">
    <property type="nucleotide sequence ID" value="NZ_BMIW01000008.1"/>
</dbReference>
<evidence type="ECO:0000313" key="2">
    <source>
        <dbReference type="EMBL" id="GGF95082.1"/>
    </source>
</evidence>
<organism evidence="2 3">
    <name type="scientific">Paenibacillus aceti</name>
    <dbReference type="NCBI Taxonomy" id="1820010"/>
    <lineage>
        <taxon>Bacteria</taxon>
        <taxon>Bacillati</taxon>
        <taxon>Bacillota</taxon>
        <taxon>Bacilli</taxon>
        <taxon>Bacillales</taxon>
        <taxon>Paenibacillaceae</taxon>
        <taxon>Paenibacillus</taxon>
    </lineage>
</organism>
<gene>
    <name evidence="2" type="ORF">GCM10010913_15810</name>
</gene>